<dbReference type="GO" id="GO:0008173">
    <property type="term" value="F:RNA methyltransferase activity"/>
    <property type="evidence" value="ECO:0007669"/>
    <property type="project" value="InterPro"/>
</dbReference>
<evidence type="ECO:0000259" key="4">
    <source>
        <dbReference type="Pfam" id="PF00588"/>
    </source>
</evidence>
<sequence length="257" mass="29284">MEEIRKTEIIKSKENKFFKRIKKLKTKKYRDKEKLFIAEGHKFLDFKEVPKYIVIREECDRYEEKIAAFNCEKYILSEPLFNEITTQENSQGIILIYEMRDGEMEALEDNIVVLDRVQDPGNLGTIIRVADAAGYKDIILTKGSVDVYNDKCVRSSMGSLFNMNILYREAGELLKDLREKGYKLSVTALATDAVSYSEMKLGERNAIIFGNEGQGVAQEIIDTADQKVIIPIYGSAESLNVAMASGIMLYKCRELLG</sequence>
<dbReference type="GO" id="GO:0032259">
    <property type="term" value="P:methylation"/>
    <property type="evidence" value="ECO:0007669"/>
    <property type="project" value="UniProtKB-KW"/>
</dbReference>
<dbReference type="Proteomes" id="UP001144471">
    <property type="component" value="Unassembled WGS sequence"/>
</dbReference>
<dbReference type="SUPFAM" id="SSF75217">
    <property type="entry name" value="alpha/beta knot"/>
    <property type="match status" value="1"/>
</dbReference>
<dbReference type="SUPFAM" id="SSF55315">
    <property type="entry name" value="L30e-like"/>
    <property type="match status" value="1"/>
</dbReference>
<dbReference type="Pfam" id="PF00588">
    <property type="entry name" value="SpoU_methylase"/>
    <property type="match status" value="1"/>
</dbReference>
<proteinExistence type="inferred from homology"/>
<evidence type="ECO:0000259" key="5">
    <source>
        <dbReference type="Pfam" id="PF22435"/>
    </source>
</evidence>
<feature type="domain" description="tRNA/rRNA methyltransferase SpoU type" evidence="4">
    <location>
        <begin position="111"/>
        <end position="250"/>
    </location>
</feature>
<reference evidence="6" key="1">
    <citation type="submission" date="2022-12" db="EMBL/GenBank/DDBJ databases">
        <title>Reference genome sequencing for broad-spectrum identification of bacterial and archaeal isolates by mass spectrometry.</title>
        <authorList>
            <person name="Sekiguchi Y."/>
            <person name="Tourlousse D.M."/>
        </authorList>
    </citation>
    <scope>NUCLEOTIDE SEQUENCE</scope>
    <source>
        <strain evidence="6">10succ1</strain>
    </source>
</reference>
<evidence type="ECO:0000313" key="6">
    <source>
        <dbReference type="EMBL" id="GLI56600.1"/>
    </source>
</evidence>
<dbReference type="InterPro" id="IPR029028">
    <property type="entry name" value="Alpha/beta_knot_MTases"/>
</dbReference>
<dbReference type="InterPro" id="IPR001537">
    <property type="entry name" value="SpoU_MeTrfase"/>
</dbReference>
<keyword evidence="3" id="KW-0808">Transferase</keyword>
<accession>A0A9W6LP52</accession>
<keyword evidence="2 6" id="KW-0489">Methyltransferase</keyword>
<dbReference type="Pfam" id="PF22435">
    <property type="entry name" value="MRM3-like_sub_bind"/>
    <property type="match status" value="1"/>
</dbReference>
<dbReference type="InterPro" id="IPR029026">
    <property type="entry name" value="tRNA_m1G_MTases_N"/>
</dbReference>
<evidence type="ECO:0000313" key="7">
    <source>
        <dbReference type="Proteomes" id="UP001144471"/>
    </source>
</evidence>
<dbReference type="PANTHER" id="PTHR43191:SF2">
    <property type="entry name" value="RRNA METHYLTRANSFERASE 3, MITOCHONDRIAL"/>
    <property type="match status" value="1"/>
</dbReference>
<evidence type="ECO:0000256" key="2">
    <source>
        <dbReference type="ARBA" id="ARBA00022603"/>
    </source>
</evidence>
<dbReference type="AlphaFoldDB" id="A0A9W6LP52"/>
<dbReference type="PANTHER" id="PTHR43191">
    <property type="entry name" value="RRNA METHYLTRANSFERASE 3"/>
    <property type="match status" value="1"/>
</dbReference>
<dbReference type="Gene3D" id="3.30.1330.30">
    <property type="match status" value="1"/>
</dbReference>
<comment type="similarity">
    <text evidence="1">Belongs to the class IV-like SAM-binding methyltransferase superfamily. RNA methyltransferase TrmH family.</text>
</comment>
<dbReference type="InterPro" id="IPR029064">
    <property type="entry name" value="Ribosomal_eL30-like_sf"/>
</dbReference>
<dbReference type="InterPro" id="IPR051259">
    <property type="entry name" value="rRNA_Methyltransferase"/>
</dbReference>
<dbReference type="EMBL" id="BSDY01000009">
    <property type="protein sequence ID" value="GLI56600.1"/>
    <property type="molecule type" value="Genomic_DNA"/>
</dbReference>
<feature type="domain" description="MRM3-like substrate binding" evidence="5">
    <location>
        <begin position="15"/>
        <end position="94"/>
    </location>
</feature>
<dbReference type="CDD" id="cd18095">
    <property type="entry name" value="SpoU-like_rRNA-MTase"/>
    <property type="match status" value="1"/>
</dbReference>
<comment type="caution">
    <text evidence="6">The sequence shown here is derived from an EMBL/GenBank/DDBJ whole genome shotgun (WGS) entry which is preliminary data.</text>
</comment>
<dbReference type="GO" id="GO:0003723">
    <property type="term" value="F:RNA binding"/>
    <property type="evidence" value="ECO:0007669"/>
    <property type="project" value="InterPro"/>
</dbReference>
<protein>
    <submittedName>
        <fullName evidence="6">RNA methyltransferase</fullName>
    </submittedName>
</protein>
<keyword evidence="7" id="KW-1185">Reference proteome</keyword>
<evidence type="ECO:0000256" key="3">
    <source>
        <dbReference type="ARBA" id="ARBA00022679"/>
    </source>
</evidence>
<gene>
    <name evidence="6" type="ORF">PM10SUCC1_21140</name>
</gene>
<organism evidence="6 7">
    <name type="scientific">Propionigenium maris DSM 9537</name>
    <dbReference type="NCBI Taxonomy" id="1123000"/>
    <lineage>
        <taxon>Bacteria</taxon>
        <taxon>Fusobacteriati</taxon>
        <taxon>Fusobacteriota</taxon>
        <taxon>Fusobacteriia</taxon>
        <taxon>Fusobacteriales</taxon>
        <taxon>Fusobacteriaceae</taxon>
        <taxon>Propionigenium</taxon>
    </lineage>
</organism>
<evidence type="ECO:0000256" key="1">
    <source>
        <dbReference type="ARBA" id="ARBA00007228"/>
    </source>
</evidence>
<dbReference type="GO" id="GO:0006396">
    <property type="term" value="P:RNA processing"/>
    <property type="evidence" value="ECO:0007669"/>
    <property type="project" value="InterPro"/>
</dbReference>
<dbReference type="Gene3D" id="3.40.1280.10">
    <property type="match status" value="1"/>
</dbReference>
<dbReference type="InterPro" id="IPR053888">
    <property type="entry name" value="MRM3-like_sub_bind"/>
</dbReference>
<name>A0A9W6LP52_9FUSO</name>